<comment type="caution">
    <text evidence="11">The sequence shown here is derived from an EMBL/GenBank/DDBJ whole genome shotgun (WGS) entry which is preliminary data.</text>
</comment>
<dbReference type="GO" id="GO:0008188">
    <property type="term" value="F:neuropeptide receptor activity"/>
    <property type="evidence" value="ECO:0007669"/>
    <property type="project" value="TreeGrafter"/>
</dbReference>
<organism evidence="11 12">
    <name type="scientific">Ladona fulva</name>
    <name type="common">Scarce chaser dragonfly</name>
    <name type="synonym">Libellula fulva</name>
    <dbReference type="NCBI Taxonomy" id="123851"/>
    <lineage>
        <taxon>Eukaryota</taxon>
        <taxon>Metazoa</taxon>
        <taxon>Ecdysozoa</taxon>
        <taxon>Arthropoda</taxon>
        <taxon>Hexapoda</taxon>
        <taxon>Insecta</taxon>
        <taxon>Pterygota</taxon>
        <taxon>Palaeoptera</taxon>
        <taxon>Odonata</taxon>
        <taxon>Epiprocta</taxon>
        <taxon>Anisoptera</taxon>
        <taxon>Libelluloidea</taxon>
        <taxon>Libellulidae</taxon>
        <taxon>Ladona</taxon>
    </lineage>
</organism>
<dbReference type="PANTHER" id="PTHR24238">
    <property type="entry name" value="G-PROTEIN COUPLED RECEPTOR"/>
    <property type="match status" value="1"/>
</dbReference>
<evidence type="ECO:0000256" key="3">
    <source>
        <dbReference type="ARBA" id="ARBA00022692"/>
    </source>
</evidence>
<evidence type="ECO:0000256" key="8">
    <source>
        <dbReference type="ARBA" id="ARBA00023224"/>
    </source>
</evidence>
<dbReference type="OrthoDB" id="10037617at2759"/>
<dbReference type="GO" id="GO:0005886">
    <property type="term" value="C:plasma membrane"/>
    <property type="evidence" value="ECO:0007669"/>
    <property type="project" value="TreeGrafter"/>
</dbReference>
<evidence type="ECO:0000256" key="6">
    <source>
        <dbReference type="ARBA" id="ARBA00023136"/>
    </source>
</evidence>
<evidence type="ECO:0000256" key="5">
    <source>
        <dbReference type="ARBA" id="ARBA00023040"/>
    </source>
</evidence>
<keyword evidence="8" id="KW-0807">Transducer</keyword>
<evidence type="ECO:0000256" key="4">
    <source>
        <dbReference type="ARBA" id="ARBA00022989"/>
    </source>
</evidence>
<keyword evidence="4 9" id="KW-1133">Transmembrane helix</keyword>
<dbReference type="EMBL" id="KZ308532">
    <property type="protein sequence ID" value="KAG8231100.1"/>
    <property type="molecule type" value="Genomic_DNA"/>
</dbReference>
<dbReference type="PROSITE" id="PS50262">
    <property type="entry name" value="G_PROTEIN_RECEP_F1_2"/>
    <property type="match status" value="1"/>
</dbReference>
<accession>A0A8K0K9Z7</accession>
<gene>
    <name evidence="11" type="ORF">J437_LFUL010098</name>
</gene>
<evidence type="ECO:0000313" key="11">
    <source>
        <dbReference type="EMBL" id="KAG8231100.1"/>
    </source>
</evidence>
<dbReference type="PRINTS" id="PR00237">
    <property type="entry name" value="GPCRRHODOPSN"/>
</dbReference>
<dbReference type="AlphaFoldDB" id="A0A8K0K9Z7"/>
<dbReference type="Gene3D" id="1.20.1070.10">
    <property type="entry name" value="Rhodopsin 7-helix transmembrane proteins"/>
    <property type="match status" value="1"/>
</dbReference>
<feature type="transmembrane region" description="Helical" evidence="9">
    <location>
        <begin position="192"/>
        <end position="217"/>
    </location>
</feature>
<reference evidence="11" key="2">
    <citation type="submission" date="2017-10" db="EMBL/GenBank/DDBJ databases">
        <title>Ladona fulva Genome sequencing and assembly.</title>
        <authorList>
            <person name="Murali S."/>
            <person name="Richards S."/>
            <person name="Bandaranaike D."/>
            <person name="Bellair M."/>
            <person name="Blankenburg K."/>
            <person name="Chao H."/>
            <person name="Dinh H."/>
            <person name="Doddapaneni H."/>
            <person name="Dugan-Rocha S."/>
            <person name="Elkadiri S."/>
            <person name="Gnanaolivu R."/>
            <person name="Hernandez B."/>
            <person name="Skinner E."/>
            <person name="Javaid M."/>
            <person name="Lee S."/>
            <person name="Li M."/>
            <person name="Ming W."/>
            <person name="Munidasa M."/>
            <person name="Muniz J."/>
            <person name="Nguyen L."/>
            <person name="Hughes D."/>
            <person name="Osuji N."/>
            <person name="Pu L.-L."/>
            <person name="Puazo M."/>
            <person name="Qu C."/>
            <person name="Quiroz J."/>
            <person name="Raj R."/>
            <person name="Weissenberger G."/>
            <person name="Xin Y."/>
            <person name="Zou X."/>
            <person name="Han Y."/>
            <person name="Worley K."/>
            <person name="Muzny D."/>
            <person name="Gibbs R."/>
        </authorList>
    </citation>
    <scope>NUCLEOTIDE SEQUENCE</scope>
    <source>
        <strain evidence="11">Sampled in the wild</strain>
    </source>
</reference>
<keyword evidence="7" id="KW-0675">Receptor</keyword>
<dbReference type="PANTHER" id="PTHR24238:SF75">
    <property type="entry name" value="CHOLECYSTOKININ-LIKE RECEPTOR AT 17D1-RELATED"/>
    <property type="match status" value="1"/>
</dbReference>
<dbReference type="Pfam" id="PF00001">
    <property type="entry name" value="7tm_1"/>
    <property type="match status" value="1"/>
</dbReference>
<sequence>MNAPSHDGLHENESSVSFGRRLEDQNWVTTVGDKFNSTEGNFRAKQITESSLSNWNVPFSDQIRRTMAQVSQYTSQGSWNGTFAVTETVMSQSPTDYLEPNGSMLNATSATPANASSSSQGTDLLRWVHIPAYAVILCLAVVGNVLVIGTLAPRLLPRFPSRLSWKTTASSSSGGNAVEGSSWRVRSLTNVFLLNLAVADLLLGLLCVPFTLVGAILRDFVFGSAMCKLIPYLQGM</sequence>
<dbReference type="SUPFAM" id="SSF81321">
    <property type="entry name" value="Family A G protein-coupled receptor-like"/>
    <property type="match status" value="1"/>
</dbReference>
<dbReference type="Proteomes" id="UP000792457">
    <property type="component" value="Unassembled WGS sequence"/>
</dbReference>
<evidence type="ECO:0000256" key="1">
    <source>
        <dbReference type="ARBA" id="ARBA00004141"/>
    </source>
</evidence>
<evidence type="ECO:0000256" key="7">
    <source>
        <dbReference type="ARBA" id="ARBA00023170"/>
    </source>
</evidence>
<feature type="transmembrane region" description="Helical" evidence="9">
    <location>
        <begin position="130"/>
        <end position="152"/>
    </location>
</feature>
<feature type="domain" description="G-protein coupled receptors family 1 profile" evidence="10">
    <location>
        <begin position="143"/>
        <end position="236"/>
    </location>
</feature>
<comment type="similarity">
    <text evidence="2">Belongs to the G-protein coupled receptor 1 family.</text>
</comment>
<evidence type="ECO:0000256" key="9">
    <source>
        <dbReference type="SAM" id="Phobius"/>
    </source>
</evidence>
<keyword evidence="6 9" id="KW-0472">Membrane</keyword>
<comment type="subcellular location">
    <subcellularLocation>
        <location evidence="1">Membrane</location>
        <topology evidence="1">Multi-pass membrane protein</topology>
    </subcellularLocation>
</comment>
<protein>
    <recommendedName>
        <fullName evidence="10">G-protein coupled receptors family 1 profile domain-containing protein</fullName>
    </recommendedName>
</protein>
<proteinExistence type="inferred from homology"/>
<evidence type="ECO:0000259" key="10">
    <source>
        <dbReference type="PROSITE" id="PS50262"/>
    </source>
</evidence>
<evidence type="ECO:0000256" key="2">
    <source>
        <dbReference type="ARBA" id="ARBA00010663"/>
    </source>
</evidence>
<keyword evidence="5" id="KW-0297">G-protein coupled receptor</keyword>
<dbReference type="InterPro" id="IPR017452">
    <property type="entry name" value="GPCR_Rhodpsn_7TM"/>
</dbReference>
<keyword evidence="12" id="KW-1185">Reference proteome</keyword>
<reference evidence="11" key="1">
    <citation type="submission" date="2013-04" db="EMBL/GenBank/DDBJ databases">
        <authorList>
            <person name="Qu J."/>
            <person name="Murali S.C."/>
            <person name="Bandaranaike D."/>
            <person name="Bellair M."/>
            <person name="Blankenburg K."/>
            <person name="Chao H."/>
            <person name="Dinh H."/>
            <person name="Doddapaneni H."/>
            <person name="Downs B."/>
            <person name="Dugan-Rocha S."/>
            <person name="Elkadiri S."/>
            <person name="Gnanaolivu R.D."/>
            <person name="Hernandez B."/>
            <person name="Javaid M."/>
            <person name="Jayaseelan J.C."/>
            <person name="Lee S."/>
            <person name="Li M."/>
            <person name="Ming W."/>
            <person name="Munidasa M."/>
            <person name="Muniz J."/>
            <person name="Nguyen L."/>
            <person name="Ongeri F."/>
            <person name="Osuji N."/>
            <person name="Pu L.-L."/>
            <person name="Puazo M."/>
            <person name="Qu C."/>
            <person name="Quiroz J."/>
            <person name="Raj R."/>
            <person name="Weissenberger G."/>
            <person name="Xin Y."/>
            <person name="Zou X."/>
            <person name="Han Y."/>
            <person name="Richards S."/>
            <person name="Worley K."/>
            <person name="Muzny D."/>
            <person name="Gibbs R."/>
        </authorList>
    </citation>
    <scope>NUCLEOTIDE SEQUENCE</scope>
    <source>
        <strain evidence="11">Sampled in the wild</strain>
    </source>
</reference>
<dbReference type="InterPro" id="IPR000276">
    <property type="entry name" value="GPCR_Rhodpsn"/>
</dbReference>
<keyword evidence="3 9" id="KW-0812">Transmembrane</keyword>
<name>A0A8K0K9Z7_LADFU</name>
<evidence type="ECO:0000313" key="12">
    <source>
        <dbReference type="Proteomes" id="UP000792457"/>
    </source>
</evidence>